<dbReference type="RefSeq" id="YP_002515884.2">
    <property type="nucleotide sequence ID" value="NC_011916.1"/>
</dbReference>
<reference evidence="2 3" key="1">
    <citation type="journal article" date="2010" name="J. Bacteriol.">
        <title>The genetic basis of laboratory adaptation in Caulobacter crescentus.</title>
        <authorList>
            <person name="Marks M.E."/>
            <person name="Castro-Rojas C.M."/>
            <person name="Teiling C."/>
            <person name="Du L."/>
            <person name="Kapatral V."/>
            <person name="Walunas T.L."/>
            <person name="Crosson S."/>
        </authorList>
    </citation>
    <scope>NUCLEOTIDE SEQUENCE [LARGE SCALE GENOMIC DNA]</scope>
    <source>
        <strain evidence="3">NA1000 / CB15N</strain>
    </source>
</reference>
<keyword evidence="3" id="KW-1185">Reference proteome</keyword>
<dbReference type="OrthoDB" id="9771666at2"/>
<dbReference type="Pfam" id="PF01738">
    <property type="entry name" value="DLH"/>
    <property type="match status" value="1"/>
</dbReference>
<dbReference type="Gene3D" id="3.40.50.1820">
    <property type="entry name" value="alpha/beta hydrolase"/>
    <property type="match status" value="1"/>
</dbReference>
<evidence type="ECO:0000313" key="2">
    <source>
        <dbReference type="EMBL" id="ACL93976.2"/>
    </source>
</evidence>
<feature type="domain" description="Dienelactone hydrolase" evidence="1">
    <location>
        <begin position="16"/>
        <end position="223"/>
    </location>
</feature>
<dbReference type="KEGG" id="ccs:CCNA_00511"/>
<protein>
    <submittedName>
        <fullName evidence="2">Carboxymethylenebutenolidase</fullName>
        <ecNumber evidence="2">3.1.1.45</ecNumber>
    </submittedName>
</protein>
<dbReference type="HOGENOM" id="CLU_054590_7_3_5"/>
<proteinExistence type="predicted"/>
<organism evidence="2 3">
    <name type="scientific">Caulobacter vibrioides (strain NA1000 / CB15N)</name>
    <name type="common">Caulobacter crescentus</name>
    <dbReference type="NCBI Taxonomy" id="565050"/>
    <lineage>
        <taxon>Bacteria</taxon>
        <taxon>Pseudomonadati</taxon>
        <taxon>Pseudomonadota</taxon>
        <taxon>Alphaproteobacteria</taxon>
        <taxon>Caulobacterales</taxon>
        <taxon>Caulobacteraceae</taxon>
        <taxon>Caulobacter</taxon>
    </lineage>
</organism>
<dbReference type="PATRIC" id="fig|565050.3.peg.501"/>
<gene>
    <name evidence="2" type="ordered locus">CCNA_00511</name>
</gene>
<dbReference type="GO" id="GO:0008806">
    <property type="term" value="F:carboxymethylenebutenolidase activity"/>
    <property type="evidence" value="ECO:0007669"/>
    <property type="project" value="UniProtKB-EC"/>
</dbReference>
<dbReference type="SMR" id="A0A0H3C611"/>
<sequence>MAKTITLTAAHDGFTFTALHAEPEGPRKGGVIVIQEIFGLDQYVHQDVARWTARGFEVIAPSMFDRQEKGFTALHDPAGFENGVKHALANGPDNAMGDIQACVDFLKARGPVFVVGYCYGGTMTWLAASRCEGIAAGSSYYGGQVAGMAKFALKAPVIVHLGRKDPHIPADEVKAAVQAAHPEVPVYIYESSGHGFNNDGRPDSDLADAELARQRTVDFFAAHGAG</sequence>
<dbReference type="InterPro" id="IPR051049">
    <property type="entry name" value="Dienelactone_hydrolase-like"/>
</dbReference>
<dbReference type="EC" id="3.1.1.45" evidence="2"/>
<dbReference type="PANTHER" id="PTHR46623:SF6">
    <property type="entry name" value="ALPHA_BETA-HYDROLASES SUPERFAMILY PROTEIN"/>
    <property type="match status" value="1"/>
</dbReference>
<evidence type="ECO:0000313" key="3">
    <source>
        <dbReference type="Proteomes" id="UP000001364"/>
    </source>
</evidence>
<dbReference type="RefSeq" id="WP_010918366.1">
    <property type="nucleotide sequence ID" value="NC_011916.1"/>
</dbReference>
<dbReference type="InterPro" id="IPR002925">
    <property type="entry name" value="Dienelactn_hydro"/>
</dbReference>
<dbReference type="Proteomes" id="UP000001364">
    <property type="component" value="Chromosome"/>
</dbReference>
<dbReference type="PANTHER" id="PTHR46623">
    <property type="entry name" value="CARBOXYMETHYLENEBUTENOLIDASE-RELATED"/>
    <property type="match status" value="1"/>
</dbReference>
<accession>A0A0H3C611</accession>
<dbReference type="InterPro" id="IPR029058">
    <property type="entry name" value="AB_hydrolase_fold"/>
</dbReference>
<keyword evidence="2" id="KW-0378">Hydrolase</keyword>
<dbReference type="SUPFAM" id="SSF53474">
    <property type="entry name" value="alpha/beta-Hydrolases"/>
    <property type="match status" value="1"/>
</dbReference>
<name>A0A0H3C611_CAUVN</name>
<dbReference type="EMBL" id="CP001340">
    <property type="protein sequence ID" value="ACL93976.2"/>
    <property type="molecule type" value="Genomic_DNA"/>
</dbReference>
<evidence type="ECO:0000259" key="1">
    <source>
        <dbReference type="Pfam" id="PF01738"/>
    </source>
</evidence>
<dbReference type="GeneID" id="7332201"/>
<dbReference type="AlphaFoldDB" id="A0A0H3C611"/>